<protein>
    <recommendedName>
        <fullName evidence="4">Peptidase C1A papain C-terminal domain-containing protein</fullName>
    </recommendedName>
</protein>
<comment type="caution">
    <text evidence="2">The sequence shown here is derived from an EMBL/GenBank/DDBJ whole genome shotgun (WGS) entry which is preliminary data.</text>
</comment>
<keyword evidence="1" id="KW-0732">Signal</keyword>
<dbReference type="EMBL" id="QDKL01000003">
    <property type="protein sequence ID" value="RZF20956.1"/>
    <property type="molecule type" value="Genomic_DNA"/>
</dbReference>
<sequence length="383" mass="44475">MFKLISLLTACLVATTAMAEISDLNQNQIERIQQEKDYVGVINPMSLELASSNDDITSGGFNDLMKYVVATPDQEDAGSCLYMSHTGVVEWWYNRLNNLTGSRKVDFAERYYMSLKTEKTNQEEIDNWRTDNIRRINKSSIFFSNKDYRFTKGYYKRVDGKRVVTDKEDEDASYGTSYNWINLTDEISKDANVFKLPKFKREVLFADAERDQWAVGKAPKNIVERIKNALHKRNAPVLVIYNHKGFWHANYIFGYNDNADTKGCPFTTSFITRMQEKYDYWIKKSQTTESDKWRQKYLGYADKAKRREAAVKNRLEEVGGCAKKGVFYVRDSIYGTDTMPEYDYDFSQKGEEGHLNAPLIAREFAWVQTTLNHAIQIYPEGME</sequence>
<gene>
    <name evidence="2" type="ORF">DAY19_13305</name>
</gene>
<dbReference type="RefSeq" id="WP_115363280.1">
    <property type="nucleotide sequence ID" value="NZ_QDKL01000003.1"/>
</dbReference>
<keyword evidence="3" id="KW-1185">Reference proteome</keyword>
<name>A0ABY0IGK9_9BACT</name>
<evidence type="ECO:0000256" key="1">
    <source>
        <dbReference type="SAM" id="SignalP"/>
    </source>
</evidence>
<feature type="chain" id="PRO_5046366941" description="Peptidase C1A papain C-terminal domain-containing protein" evidence="1">
    <location>
        <begin position="20"/>
        <end position="383"/>
    </location>
</feature>
<dbReference type="InterPro" id="IPR038765">
    <property type="entry name" value="Papain-like_cys_pep_sf"/>
</dbReference>
<dbReference type="Proteomes" id="UP000443582">
    <property type="component" value="Unassembled WGS sequence"/>
</dbReference>
<reference evidence="3" key="1">
    <citation type="journal article" date="2019" name="Int. J. Syst. Evol. Microbiol.">
        <title>Halobacteriovorax valvorus sp. nov., a novel prokaryotic predator isolated from coastal seawater of China.</title>
        <authorList>
            <person name="Chen M.-X."/>
        </authorList>
    </citation>
    <scope>NUCLEOTIDE SEQUENCE [LARGE SCALE GENOMIC DNA]</scope>
    <source>
        <strain evidence="3">BL9</strain>
    </source>
</reference>
<organism evidence="2 3">
    <name type="scientific">Halobacteriovorax vibrionivorans</name>
    <dbReference type="NCBI Taxonomy" id="2152716"/>
    <lineage>
        <taxon>Bacteria</taxon>
        <taxon>Pseudomonadati</taxon>
        <taxon>Bdellovibrionota</taxon>
        <taxon>Bacteriovoracia</taxon>
        <taxon>Bacteriovoracales</taxon>
        <taxon>Halobacteriovoraceae</taxon>
        <taxon>Halobacteriovorax</taxon>
    </lineage>
</organism>
<evidence type="ECO:0008006" key="4">
    <source>
        <dbReference type="Google" id="ProtNLM"/>
    </source>
</evidence>
<evidence type="ECO:0000313" key="3">
    <source>
        <dbReference type="Proteomes" id="UP000443582"/>
    </source>
</evidence>
<accession>A0ABY0IGK9</accession>
<feature type="signal peptide" evidence="1">
    <location>
        <begin position="1"/>
        <end position="19"/>
    </location>
</feature>
<dbReference type="SUPFAM" id="SSF54001">
    <property type="entry name" value="Cysteine proteinases"/>
    <property type="match status" value="1"/>
</dbReference>
<evidence type="ECO:0000313" key="2">
    <source>
        <dbReference type="EMBL" id="RZF20956.1"/>
    </source>
</evidence>
<proteinExistence type="predicted"/>